<dbReference type="OrthoDB" id="9794076at2"/>
<evidence type="ECO:0000256" key="1">
    <source>
        <dbReference type="ARBA" id="ARBA00004141"/>
    </source>
</evidence>
<evidence type="ECO:0000259" key="6">
    <source>
        <dbReference type="PROSITE" id="PS50850"/>
    </source>
</evidence>
<dbReference type="AlphaFoldDB" id="A0A0U5F072"/>
<evidence type="ECO:0000313" key="7">
    <source>
        <dbReference type="EMBL" id="CEF53179.1"/>
    </source>
</evidence>
<feature type="transmembrane region" description="Helical" evidence="5">
    <location>
        <begin position="217"/>
        <end position="239"/>
    </location>
</feature>
<dbReference type="InterPro" id="IPR050382">
    <property type="entry name" value="MFS_Na/Anion_cotransporter"/>
</dbReference>
<sequence>MAQNGISKRPSQVFTTVLLCSIIVVAAADRQIIALLKPVLDQTFGWTARDYASIAAWTQVAAACSLLAAGWLVDWAGPKRTLGVALTGWSLLTVLHAFASSVRDFVLIRAGLGAFEGAGTPSMMKFIAQVFPRSERGRVIGILNATPNVAAVLTPLLVALALPLVGWRALVVALGGVGLVLALCWQFRGPVAFTSVAPQQAGGGAQAQLRDPAVRRVVVAFSISKVLSDATWWLLLSWLPDIFHAHFGLSMRGMSGASGTVYIGAGIGAFCGGVLPGLLRPYVGSLEQARRIVMGTAALCVVPMMFVFFTTSLTVGLLLFTVALMAHQVFASNLFGVVTDWLPASLVGRATGIGAFCGNLGGASILWASGFVPMPIILGGCSLAYVLAWSVLRVRVAPVWLESTFCEPQGGNVALVA</sequence>
<feature type="transmembrane region" description="Helical" evidence="5">
    <location>
        <begin position="80"/>
        <end position="99"/>
    </location>
</feature>
<dbReference type="InterPro" id="IPR020846">
    <property type="entry name" value="MFS_dom"/>
</dbReference>
<dbReference type="SUPFAM" id="SSF103473">
    <property type="entry name" value="MFS general substrate transporter"/>
    <property type="match status" value="1"/>
</dbReference>
<keyword evidence="10" id="KW-1185">Reference proteome</keyword>
<evidence type="ECO:0000256" key="2">
    <source>
        <dbReference type="ARBA" id="ARBA00022692"/>
    </source>
</evidence>
<evidence type="ECO:0000313" key="9">
    <source>
        <dbReference type="Proteomes" id="UP000068250"/>
    </source>
</evidence>
<dbReference type="Proteomes" id="UP000068250">
    <property type="component" value="Chromosome I"/>
</dbReference>
<dbReference type="Gene3D" id="1.20.1250.20">
    <property type="entry name" value="MFS general substrate transporter like domains"/>
    <property type="match status" value="2"/>
</dbReference>
<feature type="transmembrane region" description="Helical" evidence="5">
    <location>
        <begin position="51"/>
        <end position="73"/>
    </location>
</feature>
<feature type="transmembrane region" description="Helical" evidence="5">
    <location>
        <begin position="139"/>
        <end position="161"/>
    </location>
</feature>
<name>A0A0U5F072_9PROT</name>
<dbReference type="GO" id="GO:0015134">
    <property type="term" value="F:hexuronate transmembrane transporter activity"/>
    <property type="evidence" value="ECO:0007669"/>
    <property type="project" value="TreeGrafter"/>
</dbReference>
<evidence type="ECO:0000256" key="5">
    <source>
        <dbReference type="SAM" id="Phobius"/>
    </source>
</evidence>
<keyword evidence="3 5" id="KW-1133">Transmembrane helix</keyword>
<dbReference type="STRING" id="431306.AGA_69"/>
<dbReference type="Proteomes" id="UP000657200">
    <property type="component" value="Unassembled WGS sequence"/>
</dbReference>
<dbReference type="PATRIC" id="fig|431306.5.peg.4"/>
<dbReference type="PANTHER" id="PTHR11662">
    <property type="entry name" value="SOLUTE CARRIER FAMILY 17"/>
    <property type="match status" value="1"/>
</dbReference>
<accession>A0A0U5F072</accession>
<feature type="transmembrane region" description="Helical" evidence="5">
    <location>
        <begin position="315"/>
        <end position="338"/>
    </location>
</feature>
<evidence type="ECO:0000313" key="10">
    <source>
        <dbReference type="Proteomes" id="UP000657200"/>
    </source>
</evidence>
<feature type="transmembrane region" description="Helical" evidence="5">
    <location>
        <begin position="167"/>
        <end position="185"/>
    </location>
</feature>
<reference evidence="8 10" key="3">
    <citation type="journal article" date="2020" name="Int. J. Syst. Evol. Microbiol.">
        <title>Novel acetic acid bacteria from cider fermentations: Acetobacter conturbans sp. nov. and Acetobacter fallax sp. nov.</title>
        <authorList>
            <person name="Sombolestani A.S."/>
            <person name="Cleenwerck I."/>
            <person name="Cnockaert M."/>
            <person name="Borremans W."/>
            <person name="Wieme A.D."/>
            <person name="De Vuyst L."/>
            <person name="Vandamme P."/>
        </authorList>
    </citation>
    <scope>NUCLEOTIDE SEQUENCE [LARGE SCALE GENOMIC DNA]</scope>
    <source>
        <strain evidence="8 10">LMG 23848</strain>
    </source>
</reference>
<keyword evidence="4 5" id="KW-0472">Membrane</keyword>
<dbReference type="EMBL" id="LN609302">
    <property type="protein sequence ID" value="CEF53179.1"/>
    <property type="molecule type" value="Genomic_DNA"/>
</dbReference>
<organism evidence="7 9">
    <name type="scientific">Acetobacter ghanensis</name>
    <dbReference type="NCBI Taxonomy" id="431306"/>
    <lineage>
        <taxon>Bacteria</taxon>
        <taxon>Pseudomonadati</taxon>
        <taxon>Pseudomonadota</taxon>
        <taxon>Alphaproteobacteria</taxon>
        <taxon>Acetobacterales</taxon>
        <taxon>Acetobacteraceae</taxon>
        <taxon>Acetobacter</taxon>
    </lineage>
</organism>
<evidence type="ECO:0000313" key="8">
    <source>
        <dbReference type="EMBL" id="NHO39860.1"/>
    </source>
</evidence>
<comment type="subcellular location">
    <subcellularLocation>
        <location evidence="1">Membrane</location>
        <topology evidence="1">Multi-pass membrane protein</topology>
    </subcellularLocation>
</comment>
<evidence type="ECO:0000256" key="3">
    <source>
        <dbReference type="ARBA" id="ARBA00022989"/>
    </source>
</evidence>
<feature type="transmembrane region" description="Helical" evidence="5">
    <location>
        <begin position="105"/>
        <end position="127"/>
    </location>
</feature>
<evidence type="ECO:0000256" key="4">
    <source>
        <dbReference type="ARBA" id="ARBA00023136"/>
    </source>
</evidence>
<dbReference type="InterPro" id="IPR011701">
    <property type="entry name" value="MFS"/>
</dbReference>
<dbReference type="InterPro" id="IPR036259">
    <property type="entry name" value="MFS_trans_sf"/>
</dbReference>
<dbReference type="PROSITE" id="PS50850">
    <property type="entry name" value="MFS"/>
    <property type="match status" value="1"/>
</dbReference>
<gene>
    <name evidence="7" type="primary">exuT</name>
    <name evidence="7" type="ORF">AGA_69</name>
    <name evidence="8" type="ORF">GOB80_09245</name>
</gene>
<dbReference type="RefSeq" id="WP_083503481.1">
    <property type="nucleotide sequence ID" value="NZ_LN609302.1"/>
</dbReference>
<reference evidence="7" key="2">
    <citation type="submission" date="2014-09" db="EMBL/GenBank/DDBJ databases">
        <authorList>
            <person name="Magalhaes I.L.F."/>
            <person name="Oliveira U."/>
            <person name="Santos F.R."/>
            <person name="Vidigal T.H.D.A."/>
            <person name="Brescovit A.D."/>
            <person name="Santos A.J."/>
        </authorList>
    </citation>
    <scope>NUCLEOTIDE SEQUENCE</scope>
    <source>
        <strain evidence="7">LMG 23848T</strain>
    </source>
</reference>
<proteinExistence type="predicted"/>
<feature type="domain" description="Major facilitator superfamily (MFS) profile" evidence="6">
    <location>
        <begin position="15"/>
        <end position="417"/>
    </location>
</feature>
<keyword evidence="2 5" id="KW-0812">Transmembrane</keyword>
<dbReference type="Pfam" id="PF07690">
    <property type="entry name" value="MFS_1"/>
    <property type="match status" value="1"/>
</dbReference>
<dbReference type="EMBL" id="WOTE01000004">
    <property type="protein sequence ID" value="NHO39860.1"/>
    <property type="molecule type" value="Genomic_DNA"/>
</dbReference>
<feature type="transmembrane region" description="Helical" evidence="5">
    <location>
        <begin position="259"/>
        <end position="279"/>
    </location>
</feature>
<protein>
    <submittedName>
        <fullName evidence="8">MFS transporter</fullName>
    </submittedName>
    <submittedName>
        <fullName evidence="7">Major facilitator transporter</fullName>
    </submittedName>
</protein>
<feature type="transmembrane region" description="Helical" evidence="5">
    <location>
        <begin position="374"/>
        <end position="392"/>
    </location>
</feature>
<dbReference type="GO" id="GO:0016020">
    <property type="term" value="C:membrane"/>
    <property type="evidence" value="ECO:0007669"/>
    <property type="project" value="UniProtKB-SubCell"/>
</dbReference>
<dbReference type="PANTHER" id="PTHR11662:SF285">
    <property type="entry name" value="HEXURONATE TRANSPORTER"/>
    <property type="match status" value="1"/>
</dbReference>
<reference evidence="9" key="1">
    <citation type="submission" date="2014-09" db="EMBL/GenBank/DDBJ databases">
        <authorList>
            <person name="Illeghems K.G."/>
        </authorList>
    </citation>
    <scope>NUCLEOTIDE SEQUENCE [LARGE SCALE GENOMIC DNA]</scope>
    <source>
        <strain evidence="9">LMG 23848T</strain>
    </source>
</reference>